<evidence type="ECO:0000313" key="7">
    <source>
        <dbReference type="EMBL" id="RLM86052.1"/>
    </source>
</evidence>
<keyword evidence="3" id="KW-0547">Nucleotide-binding</keyword>
<dbReference type="Gene3D" id="1.10.510.10">
    <property type="entry name" value="Transferase(Phosphotransferase) domain 1"/>
    <property type="match status" value="1"/>
</dbReference>
<evidence type="ECO:0000256" key="4">
    <source>
        <dbReference type="ARBA" id="ARBA00022777"/>
    </source>
</evidence>
<dbReference type="GO" id="GO:0005524">
    <property type="term" value="F:ATP binding"/>
    <property type="evidence" value="ECO:0007669"/>
    <property type="project" value="UniProtKB-KW"/>
</dbReference>
<accession>A0A3L6QQD8</accession>
<evidence type="ECO:0000313" key="8">
    <source>
        <dbReference type="Proteomes" id="UP000275267"/>
    </source>
</evidence>
<dbReference type="Proteomes" id="UP000275267">
    <property type="component" value="Unassembled WGS sequence"/>
</dbReference>
<sequence length="237" mass="25336">MLHSHALGGSGERGSKAVLLRRRKNWATTSHTENDPDLTLEAAAAEQVLCLRWRTSGSARSPRTPAPTGCSTPRAARLTPSYVAPAVLKANTACGTVAPWVPGPTSGPATSSCSTCSVLLVDSLPFHDDNLMVMLQRGHLFLCPPWVSTDAGELIGKLVDPPPPPNPRSRIAVDRLVETPWFQKTSPVPAPLKAPAPEPPSTDARRDDDKEEPEAQNAFHLSQRASTCRRCSAVCPA</sequence>
<dbReference type="GO" id="GO:0004674">
    <property type="term" value="F:protein serine/threonine kinase activity"/>
    <property type="evidence" value="ECO:0007669"/>
    <property type="project" value="UniProtKB-KW"/>
</dbReference>
<reference evidence="8" key="1">
    <citation type="journal article" date="2019" name="Nat. Commun.">
        <title>The genome of broomcorn millet.</title>
        <authorList>
            <person name="Zou C."/>
            <person name="Miki D."/>
            <person name="Li D."/>
            <person name="Tang Q."/>
            <person name="Xiao L."/>
            <person name="Rajput S."/>
            <person name="Deng P."/>
            <person name="Jia W."/>
            <person name="Huang R."/>
            <person name="Zhang M."/>
            <person name="Sun Y."/>
            <person name="Hu J."/>
            <person name="Fu X."/>
            <person name="Schnable P.S."/>
            <person name="Li F."/>
            <person name="Zhang H."/>
            <person name="Feng B."/>
            <person name="Zhu X."/>
            <person name="Liu R."/>
            <person name="Schnable J.C."/>
            <person name="Zhu J.-K."/>
            <person name="Zhang H."/>
        </authorList>
    </citation>
    <scope>NUCLEOTIDE SEQUENCE [LARGE SCALE GENOMIC DNA]</scope>
</reference>
<proteinExistence type="predicted"/>
<dbReference type="EMBL" id="PQIB02000011">
    <property type="protein sequence ID" value="RLM86052.1"/>
    <property type="molecule type" value="Genomic_DNA"/>
</dbReference>
<evidence type="ECO:0000256" key="5">
    <source>
        <dbReference type="ARBA" id="ARBA00022840"/>
    </source>
</evidence>
<dbReference type="PANTHER" id="PTHR43895:SF91">
    <property type="entry name" value="CBL-INTERACTING SERINE_THREONINE-PROTEIN KINASE 6"/>
    <property type="match status" value="1"/>
</dbReference>
<dbReference type="AlphaFoldDB" id="A0A3L6QQD8"/>
<dbReference type="PANTHER" id="PTHR43895">
    <property type="entry name" value="CALCIUM/CALMODULIN-DEPENDENT PROTEIN KINASE KINASE-RELATED"/>
    <property type="match status" value="1"/>
</dbReference>
<keyword evidence="5" id="KW-0067">ATP-binding</keyword>
<evidence type="ECO:0000256" key="2">
    <source>
        <dbReference type="ARBA" id="ARBA00022679"/>
    </source>
</evidence>
<comment type="caution">
    <text evidence="7">The sequence shown here is derived from an EMBL/GenBank/DDBJ whole genome shotgun (WGS) entry which is preliminary data.</text>
</comment>
<keyword evidence="4 7" id="KW-0418">Kinase</keyword>
<evidence type="ECO:0000256" key="6">
    <source>
        <dbReference type="SAM" id="MobiDB-lite"/>
    </source>
</evidence>
<dbReference type="GO" id="GO:0007165">
    <property type="term" value="P:signal transduction"/>
    <property type="evidence" value="ECO:0007669"/>
    <property type="project" value="TreeGrafter"/>
</dbReference>
<evidence type="ECO:0000256" key="1">
    <source>
        <dbReference type="ARBA" id="ARBA00022527"/>
    </source>
</evidence>
<keyword evidence="2" id="KW-0808">Transferase</keyword>
<feature type="region of interest" description="Disordered" evidence="6">
    <location>
        <begin position="184"/>
        <end position="222"/>
    </location>
</feature>
<dbReference type="STRING" id="4540.A0A3L6QQD8"/>
<keyword evidence="1" id="KW-0723">Serine/threonine-protein kinase</keyword>
<name>A0A3L6QQD8_PANMI</name>
<gene>
    <name evidence="7" type="ORF">C2845_PM04G12990</name>
</gene>
<keyword evidence="8" id="KW-1185">Reference proteome</keyword>
<feature type="compositionally biased region" description="Pro residues" evidence="6">
    <location>
        <begin position="188"/>
        <end position="200"/>
    </location>
</feature>
<protein>
    <submittedName>
        <fullName evidence="7">CBL-interacting protein kinase 14</fullName>
    </submittedName>
</protein>
<evidence type="ECO:0000256" key="3">
    <source>
        <dbReference type="ARBA" id="ARBA00022741"/>
    </source>
</evidence>
<organism evidence="7 8">
    <name type="scientific">Panicum miliaceum</name>
    <name type="common">Proso millet</name>
    <name type="synonym">Broomcorn millet</name>
    <dbReference type="NCBI Taxonomy" id="4540"/>
    <lineage>
        <taxon>Eukaryota</taxon>
        <taxon>Viridiplantae</taxon>
        <taxon>Streptophyta</taxon>
        <taxon>Embryophyta</taxon>
        <taxon>Tracheophyta</taxon>
        <taxon>Spermatophyta</taxon>
        <taxon>Magnoliopsida</taxon>
        <taxon>Liliopsida</taxon>
        <taxon>Poales</taxon>
        <taxon>Poaceae</taxon>
        <taxon>PACMAD clade</taxon>
        <taxon>Panicoideae</taxon>
        <taxon>Panicodae</taxon>
        <taxon>Paniceae</taxon>
        <taxon>Panicinae</taxon>
        <taxon>Panicum</taxon>
        <taxon>Panicum sect. Panicum</taxon>
    </lineage>
</organism>